<sequence>MTGREEPAFEGLMVPKGFYERPALRAALAQRDWSAVFLALRAELGLSQQGLADATGMDQSWVSKIERKVKTLENLDPVIRVANALCIPAPLLGFGAAPGTSTNWLNDRNFFELATAAALGIGVPEMAHLRQLRPRHDDLYTPRRIDTPDVTALRATTTIYRRWDNRQGGGIKRADARAHVRFARLLKNATCTNQVRADLHLATAEAAMVAAWMSYDMGGHHDARVHWLLALDEARHADVESSADLMVDVLLDMAHQSLHLRDPHEAFKLTELATAVVAGHRYPVSVSTRSYLDINRAWCRAAQGEIDSTHRALDMAHQRYADADPTTAAPWATHVGPAEIAAQHGHALFLLSEAVAGTNRAAAETAAAKAIGHLRSAIDGYGGDYARSAAVNLPGLASCLLRVGDIPAAVTAGHQAVTAITALSSRRPLARLHRLADTALQLSHHQDVADLRRRIIEATAA</sequence>
<dbReference type="SUPFAM" id="SSF47413">
    <property type="entry name" value="lambda repressor-like DNA-binding domains"/>
    <property type="match status" value="1"/>
</dbReference>
<protein>
    <submittedName>
        <fullName evidence="2">Transcriptional regulator with XRE-family HTH domain</fullName>
    </submittedName>
</protein>
<evidence type="ECO:0000259" key="1">
    <source>
        <dbReference type="PROSITE" id="PS50943"/>
    </source>
</evidence>
<comment type="caution">
    <text evidence="2">The sequence shown here is derived from an EMBL/GenBank/DDBJ whole genome shotgun (WGS) entry which is preliminary data.</text>
</comment>
<dbReference type="SMART" id="SM00530">
    <property type="entry name" value="HTH_XRE"/>
    <property type="match status" value="1"/>
</dbReference>
<dbReference type="Gene3D" id="1.10.260.40">
    <property type="entry name" value="lambda repressor-like DNA-binding domains"/>
    <property type="match status" value="1"/>
</dbReference>
<evidence type="ECO:0000313" key="2">
    <source>
        <dbReference type="EMBL" id="RAS59528.1"/>
    </source>
</evidence>
<name>A0ABX9DW59_9PSEU</name>
<dbReference type="InterPro" id="IPR001387">
    <property type="entry name" value="Cro/C1-type_HTH"/>
</dbReference>
<feature type="domain" description="HTH cro/C1-type" evidence="1">
    <location>
        <begin position="39"/>
        <end position="92"/>
    </location>
</feature>
<dbReference type="PROSITE" id="PS50943">
    <property type="entry name" value="HTH_CROC1"/>
    <property type="match status" value="1"/>
</dbReference>
<accession>A0ABX9DW59</accession>
<dbReference type="Pfam" id="PF01381">
    <property type="entry name" value="HTH_3"/>
    <property type="match status" value="1"/>
</dbReference>
<dbReference type="InterPro" id="IPR010982">
    <property type="entry name" value="Lambda_DNA-bd_dom_sf"/>
</dbReference>
<dbReference type="Proteomes" id="UP000248714">
    <property type="component" value="Unassembled WGS sequence"/>
</dbReference>
<dbReference type="CDD" id="cd00093">
    <property type="entry name" value="HTH_XRE"/>
    <property type="match status" value="1"/>
</dbReference>
<dbReference type="RefSeq" id="WP_112231999.1">
    <property type="nucleotide sequence ID" value="NZ_QLTT01000014.1"/>
</dbReference>
<gene>
    <name evidence="2" type="ORF">C8D87_114140</name>
</gene>
<keyword evidence="3" id="KW-1185">Reference proteome</keyword>
<organism evidence="2 3">
    <name type="scientific">Lentzea atacamensis</name>
    <dbReference type="NCBI Taxonomy" id="531938"/>
    <lineage>
        <taxon>Bacteria</taxon>
        <taxon>Bacillati</taxon>
        <taxon>Actinomycetota</taxon>
        <taxon>Actinomycetes</taxon>
        <taxon>Pseudonocardiales</taxon>
        <taxon>Pseudonocardiaceae</taxon>
        <taxon>Lentzea</taxon>
    </lineage>
</organism>
<dbReference type="EMBL" id="QLTT01000014">
    <property type="protein sequence ID" value="RAS59528.1"/>
    <property type="molecule type" value="Genomic_DNA"/>
</dbReference>
<evidence type="ECO:0000313" key="3">
    <source>
        <dbReference type="Proteomes" id="UP000248714"/>
    </source>
</evidence>
<reference evidence="2 3" key="1">
    <citation type="submission" date="2018-06" db="EMBL/GenBank/DDBJ databases">
        <title>Genomic Encyclopedia of Type Strains, Phase IV (KMG-IV): sequencing the most valuable type-strain genomes for metagenomic binning, comparative biology and taxonomic classification.</title>
        <authorList>
            <person name="Goeker M."/>
        </authorList>
    </citation>
    <scope>NUCLEOTIDE SEQUENCE [LARGE SCALE GENOMIC DNA]</scope>
    <source>
        <strain evidence="2 3">DSM 45479</strain>
    </source>
</reference>
<proteinExistence type="predicted"/>